<sequence length="70" mass="8165">MTSIDKQAAGLNDVQLSLLRMFNRKMSYEESVEIRDLLVKHYSDKLGDEIDLVVSEKKITNKDYDKLCNR</sequence>
<reference evidence="2" key="1">
    <citation type="submission" date="2016-10" db="EMBL/GenBank/DDBJ databases">
        <authorList>
            <person name="Varghese N."/>
            <person name="Submissions S."/>
        </authorList>
    </citation>
    <scope>NUCLEOTIDE SEQUENCE [LARGE SCALE GENOMIC DNA]</scope>
    <source>
        <strain evidence="2">DSM 18733</strain>
    </source>
</reference>
<proteinExistence type="predicted"/>
<accession>A0A1H7XVH2</accession>
<dbReference type="Proteomes" id="UP000199421">
    <property type="component" value="Unassembled WGS sequence"/>
</dbReference>
<protein>
    <submittedName>
        <fullName evidence="1">Uncharacterized protein</fullName>
    </submittedName>
</protein>
<dbReference type="OrthoDB" id="798931at2"/>
<dbReference type="STRING" id="407022.SAMN05661044_04990"/>
<dbReference type="RefSeq" id="WP_093330910.1">
    <property type="nucleotide sequence ID" value="NZ_FOAF01000011.1"/>
</dbReference>
<organism evidence="1 2">
    <name type="scientific">Olivibacter domesticus</name>
    <name type="common">Pseudosphingobacterium domesticum</name>
    <dbReference type="NCBI Taxonomy" id="407022"/>
    <lineage>
        <taxon>Bacteria</taxon>
        <taxon>Pseudomonadati</taxon>
        <taxon>Bacteroidota</taxon>
        <taxon>Sphingobacteriia</taxon>
        <taxon>Sphingobacteriales</taxon>
        <taxon>Sphingobacteriaceae</taxon>
        <taxon>Olivibacter</taxon>
    </lineage>
</organism>
<evidence type="ECO:0000313" key="2">
    <source>
        <dbReference type="Proteomes" id="UP000199421"/>
    </source>
</evidence>
<keyword evidence="2" id="KW-1185">Reference proteome</keyword>
<dbReference type="EMBL" id="FOAF01000011">
    <property type="protein sequence ID" value="SEM37117.1"/>
    <property type="molecule type" value="Genomic_DNA"/>
</dbReference>
<dbReference type="AlphaFoldDB" id="A0A1H7XVH2"/>
<name>A0A1H7XVH2_OLID1</name>
<gene>
    <name evidence="1" type="ORF">SAMN05661044_04990</name>
</gene>
<evidence type="ECO:0000313" key="1">
    <source>
        <dbReference type="EMBL" id="SEM37117.1"/>
    </source>
</evidence>